<dbReference type="CDD" id="cd06170">
    <property type="entry name" value="LuxR_C_like"/>
    <property type="match status" value="1"/>
</dbReference>
<dbReference type="EMBL" id="CP158484">
    <property type="protein sequence ID" value="XBY57411.1"/>
    <property type="molecule type" value="Genomic_DNA"/>
</dbReference>
<evidence type="ECO:0000256" key="2">
    <source>
        <dbReference type="ARBA" id="ARBA00023125"/>
    </source>
</evidence>
<evidence type="ECO:0000313" key="5">
    <source>
        <dbReference type="EMBL" id="XBY57411.1"/>
    </source>
</evidence>
<feature type="domain" description="HTH luxR-type" evidence="4">
    <location>
        <begin position="177"/>
        <end position="242"/>
    </location>
</feature>
<dbReference type="PANTHER" id="PTHR44688">
    <property type="entry name" value="DNA-BINDING TRANSCRIPTIONAL ACTIVATOR DEVR_DOSR"/>
    <property type="match status" value="1"/>
</dbReference>
<dbReference type="GO" id="GO:0006355">
    <property type="term" value="P:regulation of DNA-templated transcription"/>
    <property type="evidence" value="ECO:0007669"/>
    <property type="project" value="InterPro"/>
</dbReference>
<dbReference type="PANTHER" id="PTHR44688:SF16">
    <property type="entry name" value="DNA-BINDING TRANSCRIPTIONAL ACTIVATOR DEVR_DOSR"/>
    <property type="match status" value="1"/>
</dbReference>
<evidence type="ECO:0000259" key="4">
    <source>
        <dbReference type="PROSITE" id="PS50043"/>
    </source>
</evidence>
<dbReference type="PROSITE" id="PS50043">
    <property type="entry name" value="HTH_LUXR_2"/>
    <property type="match status" value="1"/>
</dbReference>
<keyword evidence="2" id="KW-0238">DNA-binding</keyword>
<accession>A0AAU7XKH6</accession>
<dbReference type="KEGG" id="vrs:V8F66_13995"/>
<sequence length="244" mass="28216">MKNHEKIISKKQEKFLNEVQANLEQNDHDFSNVLSLALEKLGIHFFSYVHLETHPEIINESMIIGNYPKEWVEIYINKKLIKKDPVIKNTSVTTAPFFWNEAKNIAGNEIFNTSQKFGIHQGFTIPIHEPGNAFGSMHFASDNKNTSFKSLINDNINLLIAISFMANLNRPRKIKNKNKNNYHLTDREKECLFWVSKGKTYSEISIILGITERTIKFHTKNIIEKFDSVNIKQAITIALRLNIL</sequence>
<dbReference type="InterPro" id="IPR005143">
    <property type="entry name" value="TF_LuxR_autoind-bd_dom"/>
</dbReference>
<keyword evidence="1" id="KW-0805">Transcription regulation</keyword>
<dbReference type="InterPro" id="IPR000792">
    <property type="entry name" value="Tscrpt_reg_LuxR_C"/>
</dbReference>
<evidence type="ECO:0000256" key="1">
    <source>
        <dbReference type="ARBA" id="ARBA00023015"/>
    </source>
</evidence>
<gene>
    <name evidence="5" type="ORF">V8F66_13995</name>
</gene>
<dbReference type="Pfam" id="PF00196">
    <property type="entry name" value="GerE"/>
    <property type="match status" value="1"/>
</dbReference>
<dbReference type="PROSITE" id="PS00622">
    <property type="entry name" value="HTH_LUXR_1"/>
    <property type="match status" value="1"/>
</dbReference>
<keyword evidence="3" id="KW-0804">Transcription</keyword>
<dbReference type="InterPro" id="IPR016032">
    <property type="entry name" value="Sig_transdc_resp-reg_C-effctor"/>
</dbReference>
<organism evidence="5">
    <name type="scientific">Vreelandella sp. SM1641</name>
    <dbReference type="NCBI Taxonomy" id="3126101"/>
    <lineage>
        <taxon>Bacteria</taxon>
        <taxon>Pseudomonadati</taxon>
        <taxon>Pseudomonadota</taxon>
        <taxon>Gammaproteobacteria</taxon>
        <taxon>Oceanospirillales</taxon>
        <taxon>Halomonadaceae</taxon>
        <taxon>Vreelandella</taxon>
    </lineage>
</organism>
<dbReference type="InterPro" id="IPR036693">
    <property type="entry name" value="TF_LuxR_autoind-bd_dom_sf"/>
</dbReference>
<dbReference type="SUPFAM" id="SSF75516">
    <property type="entry name" value="Pheromone-binding domain of LuxR-like quorum-sensing transcription factors"/>
    <property type="match status" value="1"/>
</dbReference>
<proteinExistence type="predicted"/>
<dbReference type="AlphaFoldDB" id="A0AAU7XKH6"/>
<dbReference type="SMART" id="SM00421">
    <property type="entry name" value="HTH_LUXR"/>
    <property type="match status" value="1"/>
</dbReference>
<dbReference type="Gene3D" id="3.30.450.80">
    <property type="entry name" value="Transcription factor LuxR-like, autoinducer-binding domain"/>
    <property type="match status" value="1"/>
</dbReference>
<dbReference type="InterPro" id="IPR036388">
    <property type="entry name" value="WH-like_DNA-bd_sf"/>
</dbReference>
<protein>
    <submittedName>
        <fullName evidence="5">LuxR family transcriptional regulator</fullName>
    </submittedName>
</protein>
<dbReference type="Pfam" id="PF03472">
    <property type="entry name" value="Autoind_bind"/>
    <property type="match status" value="1"/>
</dbReference>
<dbReference type="RefSeq" id="WP_240719587.1">
    <property type="nucleotide sequence ID" value="NZ_CP158484.1"/>
</dbReference>
<name>A0AAU7XKH6_9GAMM</name>
<evidence type="ECO:0000256" key="3">
    <source>
        <dbReference type="ARBA" id="ARBA00023163"/>
    </source>
</evidence>
<dbReference type="PRINTS" id="PR00038">
    <property type="entry name" value="HTHLUXR"/>
</dbReference>
<dbReference type="GO" id="GO:0003677">
    <property type="term" value="F:DNA binding"/>
    <property type="evidence" value="ECO:0007669"/>
    <property type="project" value="UniProtKB-KW"/>
</dbReference>
<dbReference type="SUPFAM" id="SSF46894">
    <property type="entry name" value="C-terminal effector domain of the bipartite response regulators"/>
    <property type="match status" value="1"/>
</dbReference>
<reference evidence="5" key="1">
    <citation type="submission" date="2024-02" db="EMBL/GenBank/DDBJ databases">
        <title>Complete genome sequence of Vreelandella sp. SM1641, a marine exopolysaccharide-producing bacterium isolated from deep-sea hydrothermal sediment of the southwest Indian Ocean.</title>
        <authorList>
            <person name="Zhu H."/>
            <person name="Sun M."/>
        </authorList>
    </citation>
    <scope>NUCLEOTIDE SEQUENCE</scope>
    <source>
        <strain evidence="5">SM1641</strain>
    </source>
</reference>
<dbReference type="Gene3D" id="1.10.10.10">
    <property type="entry name" value="Winged helix-like DNA-binding domain superfamily/Winged helix DNA-binding domain"/>
    <property type="match status" value="1"/>
</dbReference>